<organism evidence="1 2">
    <name type="scientific">Clohesyomyces aquaticus</name>
    <dbReference type="NCBI Taxonomy" id="1231657"/>
    <lineage>
        <taxon>Eukaryota</taxon>
        <taxon>Fungi</taxon>
        <taxon>Dikarya</taxon>
        <taxon>Ascomycota</taxon>
        <taxon>Pezizomycotina</taxon>
        <taxon>Dothideomycetes</taxon>
        <taxon>Pleosporomycetidae</taxon>
        <taxon>Pleosporales</taxon>
        <taxon>Lindgomycetaceae</taxon>
        <taxon>Clohesyomyces</taxon>
    </lineage>
</organism>
<name>A0A1Y1ZI84_9PLEO</name>
<proteinExistence type="predicted"/>
<comment type="caution">
    <text evidence="1">The sequence shown here is derived from an EMBL/GenBank/DDBJ whole genome shotgun (WGS) entry which is preliminary data.</text>
</comment>
<reference evidence="1 2" key="1">
    <citation type="submission" date="2016-07" db="EMBL/GenBank/DDBJ databases">
        <title>Pervasive Adenine N6-methylation of Active Genes in Fungi.</title>
        <authorList>
            <consortium name="DOE Joint Genome Institute"/>
            <person name="Mondo S.J."/>
            <person name="Dannebaum R.O."/>
            <person name="Kuo R.C."/>
            <person name="Labutti K."/>
            <person name="Haridas S."/>
            <person name="Kuo A."/>
            <person name="Salamov A."/>
            <person name="Ahrendt S.R."/>
            <person name="Lipzen A."/>
            <person name="Sullivan W."/>
            <person name="Andreopoulos W.B."/>
            <person name="Clum A."/>
            <person name="Lindquist E."/>
            <person name="Daum C."/>
            <person name="Ramamoorthy G.K."/>
            <person name="Gryganskyi A."/>
            <person name="Culley D."/>
            <person name="Magnuson J.K."/>
            <person name="James T.Y."/>
            <person name="O'Malley M.A."/>
            <person name="Stajich J.E."/>
            <person name="Spatafora J.W."/>
            <person name="Visel A."/>
            <person name="Grigoriev I.V."/>
        </authorList>
    </citation>
    <scope>NUCLEOTIDE SEQUENCE [LARGE SCALE GENOMIC DNA]</scope>
    <source>
        <strain evidence="1 2">CBS 115471</strain>
    </source>
</reference>
<evidence type="ECO:0000313" key="2">
    <source>
        <dbReference type="Proteomes" id="UP000193144"/>
    </source>
</evidence>
<evidence type="ECO:0000313" key="1">
    <source>
        <dbReference type="EMBL" id="ORY09946.1"/>
    </source>
</evidence>
<dbReference type="Proteomes" id="UP000193144">
    <property type="component" value="Unassembled WGS sequence"/>
</dbReference>
<protein>
    <submittedName>
        <fullName evidence="1">Uncharacterized protein</fullName>
    </submittedName>
</protein>
<keyword evidence="2" id="KW-1185">Reference proteome</keyword>
<accession>A0A1Y1ZI84</accession>
<sequence>MGSCNLRAKHTPAPLECKDVEPFIIDISSQPSTPMSAAFLTTQSPFSPLPHNLAWSALPNHFDLPSVPKLTREALARLGRPLPHDPTPFGALINCFRASRENSSLTQTSRRATDIGLFNARGRISEEELERMLEVVFVRGDWKGRIFKEVKGAVERFVREREEWRDGSFNERKKLARVMEVAVRRGVRGEEKERKMEIMKERDMETDANFGTGLPFQFSAFGPENEREVLDERDEDELVKRGRANRMMDVTQLWA</sequence>
<dbReference type="AlphaFoldDB" id="A0A1Y1ZI84"/>
<dbReference type="EMBL" id="MCFA01000079">
    <property type="protein sequence ID" value="ORY09946.1"/>
    <property type="molecule type" value="Genomic_DNA"/>
</dbReference>
<gene>
    <name evidence="1" type="ORF">BCR34DRAFT_588905</name>
</gene>